<evidence type="ECO:0000313" key="4">
    <source>
        <dbReference type="EMBL" id="QAT61631.1"/>
    </source>
</evidence>
<feature type="domain" description="CheC-like protein" evidence="3">
    <location>
        <begin position="109"/>
        <end position="146"/>
    </location>
</feature>
<dbReference type="Pfam" id="PF04509">
    <property type="entry name" value="CheC"/>
    <property type="match status" value="2"/>
</dbReference>
<feature type="domain" description="CheC-like protein" evidence="3">
    <location>
        <begin position="13"/>
        <end position="45"/>
    </location>
</feature>
<dbReference type="SUPFAM" id="SSF103039">
    <property type="entry name" value="CheC-like"/>
    <property type="match status" value="1"/>
</dbReference>
<accession>A0A410QCB5</accession>
<dbReference type="RefSeq" id="WP_071138744.1">
    <property type="nucleotide sequence ID" value="NZ_CP035282.1"/>
</dbReference>
<keyword evidence="5" id="KW-1185">Reference proteome</keyword>
<evidence type="ECO:0000313" key="5">
    <source>
        <dbReference type="Proteomes" id="UP000287969"/>
    </source>
</evidence>
<sequence>MSINIDDINSNILDVLKEIGNIGSGNAATALANMISKRVNMDVPQTRLLEFKDVSNLLGGEENPVVGIYFEMKGDVVGNIMFVLDLNSAKNLTEMLYSHDTDSDDLTEMDISALSEIGNIISSSYVNSLSELTGLKIKISVPSLSIDMAGAILSVPAIQFGHIGDHVLFVETKFEEGKREVIGNLFLIPEIQSFTKILNGLGVL</sequence>
<reference evidence="5" key="1">
    <citation type="submission" date="2019-01" db="EMBL/GenBank/DDBJ databases">
        <title>Draft genomes of a novel of Sporanaerobacter strains.</title>
        <authorList>
            <person name="Ma S."/>
        </authorList>
    </citation>
    <scope>NUCLEOTIDE SEQUENCE [LARGE SCALE GENOMIC DNA]</scope>
    <source>
        <strain evidence="5">NJN-17</strain>
    </source>
</reference>
<organism evidence="4 5">
    <name type="scientific">Acidilutibacter cellobiosedens</name>
    <dbReference type="NCBI Taxonomy" id="2507161"/>
    <lineage>
        <taxon>Bacteria</taxon>
        <taxon>Bacillati</taxon>
        <taxon>Bacillota</taxon>
        <taxon>Tissierellia</taxon>
        <taxon>Tissierellales</taxon>
        <taxon>Acidilutibacteraceae</taxon>
        <taxon>Acidilutibacter</taxon>
    </lineage>
</organism>
<gene>
    <name evidence="4" type="ORF">EQM13_08555</name>
</gene>
<dbReference type="InterPro" id="IPR007597">
    <property type="entry name" value="CheC"/>
</dbReference>
<dbReference type="InterPro" id="IPR028976">
    <property type="entry name" value="CheC-like_sf"/>
</dbReference>
<dbReference type="OrthoDB" id="9812187at2"/>
<protein>
    <submittedName>
        <fullName evidence="4">Chemotaxis protein CheC</fullName>
    </submittedName>
</protein>
<dbReference type="GO" id="GO:0016787">
    <property type="term" value="F:hydrolase activity"/>
    <property type="evidence" value="ECO:0007669"/>
    <property type="project" value="UniProtKB-KW"/>
</dbReference>
<keyword evidence="2" id="KW-0378">Hydrolase</keyword>
<dbReference type="PANTHER" id="PTHR43693">
    <property type="entry name" value="PROTEIN PHOSPHATASE CHEZ"/>
    <property type="match status" value="1"/>
</dbReference>
<dbReference type="GO" id="GO:0006935">
    <property type="term" value="P:chemotaxis"/>
    <property type="evidence" value="ECO:0007669"/>
    <property type="project" value="UniProtKB-KW"/>
</dbReference>
<dbReference type="Proteomes" id="UP000287969">
    <property type="component" value="Chromosome"/>
</dbReference>
<evidence type="ECO:0000259" key="3">
    <source>
        <dbReference type="Pfam" id="PF04509"/>
    </source>
</evidence>
<name>A0A410QCB5_9FIRM</name>
<keyword evidence="1" id="KW-0145">Chemotaxis</keyword>
<evidence type="ECO:0000256" key="1">
    <source>
        <dbReference type="ARBA" id="ARBA00022500"/>
    </source>
</evidence>
<dbReference type="Gene3D" id="3.40.1550.10">
    <property type="entry name" value="CheC-like"/>
    <property type="match status" value="1"/>
</dbReference>
<proteinExistence type="predicted"/>
<dbReference type="KEGG" id="spoa:EQM13_08555"/>
<dbReference type="AlphaFoldDB" id="A0A410QCB5"/>
<dbReference type="PANTHER" id="PTHR43693:SF1">
    <property type="entry name" value="PROTEIN PHOSPHATASE CHEZ"/>
    <property type="match status" value="1"/>
</dbReference>
<dbReference type="CDD" id="cd17909">
    <property type="entry name" value="CheC_ClassI"/>
    <property type="match status" value="1"/>
</dbReference>
<dbReference type="EMBL" id="CP035282">
    <property type="protein sequence ID" value="QAT61631.1"/>
    <property type="molecule type" value="Genomic_DNA"/>
</dbReference>
<dbReference type="InterPro" id="IPR050992">
    <property type="entry name" value="CheZ_family_phosphatases"/>
</dbReference>
<evidence type="ECO:0000256" key="2">
    <source>
        <dbReference type="ARBA" id="ARBA00022801"/>
    </source>
</evidence>